<dbReference type="InterPro" id="IPR029058">
    <property type="entry name" value="AB_hydrolase_fold"/>
</dbReference>
<dbReference type="InterPro" id="IPR000801">
    <property type="entry name" value="Esterase-like"/>
</dbReference>
<name>A0A1G6UGV0_9GAMM</name>
<evidence type="ECO:0000313" key="1">
    <source>
        <dbReference type="EMBL" id="SDD40533.1"/>
    </source>
</evidence>
<keyword evidence="2" id="KW-1185">Reference proteome</keyword>
<protein>
    <submittedName>
        <fullName evidence="1">S-formylglutathione hydrolase FrmB</fullName>
    </submittedName>
</protein>
<dbReference type="GO" id="GO:0016787">
    <property type="term" value="F:hydrolase activity"/>
    <property type="evidence" value="ECO:0007669"/>
    <property type="project" value="UniProtKB-KW"/>
</dbReference>
<dbReference type="Proteomes" id="UP000199603">
    <property type="component" value="Unassembled WGS sequence"/>
</dbReference>
<dbReference type="RefSeq" id="WP_091240221.1">
    <property type="nucleotide sequence ID" value="NZ_FNAG01000002.1"/>
</dbReference>
<reference evidence="1 2" key="1">
    <citation type="submission" date="2016-10" db="EMBL/GenBank/DDBJ databases">
        <authorList>
            <person name="de Groot N.N."/>
        </authorList>
    </citation>
    <scope>NUCLEOTIDE SEQUENCE [LARGE SCALE GENOMIC DNA]</scope>
    <source>
        <strain evidence="1 2">DSM 16957</strain>
    </source>
</reference>
<accession>A0A1G6UGV0</accession>
<proteinExistence type="predicted"/>
<dbReference type="SUPFAM" id="SSF53474">
    <property type="entry name" value="alpha/beta-Hydrolases"/>
    <property type="match status" value="1"/>
</dbReference>
<dbReference type="STRING" id="265719.SAMN04488509_102330"/>
<gene>
    <name evidence="1" type="ORF">SAMN04488509_102330</name>
</gene>
<dbReference type="PROSITE" id="PS51257">
    <property type="entry name" value="PROKAR_LIPOPROTEIN"/>
    <property type="match status" value="1"/>
</dbReference>
<dbReference type="AlphaFoldDB" id="A0A1G6UGV0"/>
<evidence type="ECO:0000313" key="2">
    <source>
        <dbReference type="Proteomes" id="UP000199603"/>
    </source>
</evidence>
<dbReference type="OrthoDB" id="5431193at2"/>
<dbReference type="Pfam" id="PF00756">
    <property type="entry name" value="Esterase"/>
    <property type="match status" value="1"/>
</dbReference>
<keyword evidence="1" id="KW-0378">Hydrolase</keyword>
<sequence length="256" mass="28330">MRLTSTLALFLPLLLAGCFNLGDRRQPIPYEAVPGRGEADRKTLVIVLPGRADNVEVMREFGVAQAIHAGWPEVDVWLTSATLAYYTDGGLPQRVRERFIEPARAQGYERLILMGASMGGMGSLVVDEAHPGVFEHVVLMAPYLGRRRVMREVDAAGGIRQWQPGPKPEAVDRSNFDRELLWRQIANYAADPSLRSRVWLAYGEDDRLAATVPTIAPALEPAQILPRPGGHKWVVWNAAATEIFARLRRQAMAPGS</sequence>
<organism evidence="1 2">
    <name type="scientific">Aquimonas voraii</name>
    <dbReference type="NCBI Taxonomy" id="265719"/>
    <lineage>
        <taxon>Bacteria</taxon>
        <taxon>Pseudomonadati</taxon>
        <taxon>Pseudomonadota</taxon>
        <taxon>Gammaproteobacteria</taxon>
        <taxon>Lysobacterales</taxon>
        <taxon>Lysobacteraceae</taxon>
        <taxon>Aquimonas</taxon>
    </lineage>
</organism>
<dbReference type="Gene3D" id="3.40.50.1820">
    <property type="entry name" value="alpha/beta hydrolase"/>
    <property type="match status" value="1"/>
</dbReference>
<dbReference type="EMBL" id="FNAG01000002">
    <property type="protein sequence ID" value="SDD40533.1"/>
    <property type="molecule type" value="Genomic_DNA"/>
</dbReference>